<evidence type="ECO:0000313" key="1">
    <source>
        <dbReference type="EMBL" id="CAK9083787.1"/>
    </source>
</evidence>
<dbReference type="EMBL" id="CAXAMN010024106">
    <property type="protein sequence ID" value="CAK9083787.1"/>
    <property type="molecule type" value="Genomic_DNA"/>
</dbReference>
<dbReference type="InterPro" id="IPR011990">
    <property type="entry name" value="TPR-like_helical_dom_sf"/>
</dbReference>
<protein>
    <submittedName>
        <fullName evidence="1">Uncharacterized protein</fullName>
    </submittedName>
</protein>
<dbReference type="CDD" id="cd06463">
    <property type="entry name" value="p23_like"/>
    <property type="match status" value="1"/>
</dbReference>
<evidence type="ECO:0000313" key="2">
    <source>
        <dbReference type="Proteomes" id="UP001642484"/>
    </source>
</evidence>
<dbReference type="Proteomes" id="UP001642484">
    <property type="component" value="Unassembled WGS sequence"/>
</dbReference>
<dbReference type="Gene3D" id="2.60.40.790">
    <property type="match status" value="1"/>
</dbReference>
<proteinExistence type="predicted"/>
<name>A0ABP0Q6B8_9DINO</name>
<accession>A0ABP0Q6B8</accession>
<organism evidence="1 2">
    <name type="scientific">Durusdinium trenchii</name>
    <dbReference type="NCBI Taxonomy" id="1381693"/>
    <lineage>
        <taxon>Eukaryota</taxon>
        <taxon>Sar</taxon>
        <taxon>Alveolata</taxon>
        <taxon>Dinophyceae</taxon>
        <taxon>Suessiales</taxon>
        <taxon>Symbiodiniaceae</taxon>
        <taxon>Durusdinium</taxon>
    </lineage>
</organism>
<dbReference type="Gene3D" id="1.25.40.10">
    <property type="entry name" value="Tetratricopeptide repeat domain"/>
    <property type="match status" value="1"/>
</dbReference>
<sequence>MSTDRLVELFLQSAGVEDATKELDEESVARGIAQMEMLMTSEEAAQVVAPASTFVLLGMALEEKPKLGLGALASYKKSLELLKNNNEWERCVLLQQLGAMSFRLGRMSEAKNWFQDCSQAMRAAPGHPRDARLFQNSFSTSQTRLEFAAKVEKFMAQICRHLGDNTGAHAHALEAQLLLSQGAGSDAVQRVEAGKAPATQGPDALKQLWEEEAEEIRLKQYSFLDEGPTVLVMLDLNEHLPMENASTAVTSLRQFRVTCQEKSVEIQLRLRAPASGGKVKHFLLMLDPLSHEIIPEDTVPRLRGKESKRRLEVKLFKRNKEQKWFGDLVADAPAPKERAKKVAAKGSLLNPLTPEEIARLPKPGTTCSDNRPSQFQPKMEEQSASVVWIEEVLQERLEGELLISVRLKESLSDVTMQDLELAMDTHRLTLTCARCPGEIFTMTLPEESFGDAAARWRKKVKTLELRFPAKAGPKKEA</sequence>
<reference evidence="1 2" key="1">
    <citation type="submission" date="2024-02" db="EMBL/GenBank/DDBJ databases">
        <authorList>
            <person name="Chen Y."/>
            <person name="Shah S."/>
            <person name="Dougan E. K."/>
            <person name="Thang M."/>
            <person name="Chan C."/>
        </authorList>
    </citation>
    <scope>NUCLEOTIDE SEQUENCE [LARGE SCALE GENOMIC DNA]</scope>
</reference>
<dbReference type="InterPro" id="IPR008978">
    <property type="entry name" value="HSP20-like_chaperone"/>
</dbReference>
<keyword evidence="2" id="KW-1185">Reference proteome</keyword>
<comment type="caution">
    <text evidence="1">The sequence shown here is derived from an EMBL/GenBank/DDBJ whole genome shotgun (WGS) entry which is preliminary data.</text>
</comment>
<gene>
    <name evidence="1" type="ORF">CCMP2556_LOCUS40819</name>
</gene>